<keyword evidence="3" id="KW-0418">Kinase</keyword>
<keyword evidence="4" id="KW-1185">Reference proteome</keyword>
<comment type="caution">
    <text evidence="3">The sequence shown here is derived from an EMBL/GenBank/DDBJ whole genome shotgun (WGS) entry which is preliminary data.</text>
</comment>
<evidence type="ECO:0000313" key="3">
    <source>
        <dbReference type="EMBL" id="OAB81503.1"/>
    </source>
</evidence>
<dbReference type="PROSITE" id="PS50110">
    <property type="entry name" value="RESPONSE_REGULATORY"/>
    <property type="match status" value="1"/>
</dbReference>
<dbReference type="PANTHER" id="PTHR44520">
    <property type="entry name" value="RESPONSE REGULATOR RCP1-RELATED"/>
    <property type="match status" value="1"/>
</dbReference>
<dbReference type="GO" id="GO:0016301">
    <property type="term" value="F:kinase activity"/>
    <property type="evidence" value="ECO:0007669"/>
    <property type="project" value="UniProtKB-KW"/>
</dbReference>
<dbReference type="OrthoDB" id="673128at2"/>
<feature type="domain" description="Response regulatory" evidence="2">
    <location>
        <begin position="7"/>
        <end position="134"/>
    </location>
</feature>
<dbReference type="Gene3D" id="3.40.50.2300">
    <property type="match status" value="1"/>
</dbReference>
<reference evidence="3 4" key="1">
    <citation type="submission" date="2016-02" db="EMBL/GenBank/DDBJ databases">
        <title>Ulvibacter sp. LPB0005, isolated from Thais luteostoma.</title>
        <authorList>
            <person name="Shin S.-K."/>
            <person name="Yi H."/>
        </authorList>
    </citation>
    <scope>NUCLEOTIDE SEQUENCE [LARGE SCALE GENOMIC DNA]</scope>
    <source>
        <strain evidence="3 4">LPB0005</strain>
    </source>
</reference>
<dbReference type="Pfam" id="PF00072">
    <property type="entry name" value="Response_reg"/>
    <property type="match status" value="1"/>
</dbReference>
<dbReference type="Proteomes" id="UP000077013">
    <property type="component" value="Unassembled WGS sequence"/>
</dbReference>
<evidence type="ECO:0000256" key="1">
    <source>
        <dbReference type="PROSITE-ProRule" id="PRU00169"/>
    </source>
</evidence>
<dbReference type="GO" id="GO:0000160">
    <property type="term" value="P:phosphorelay signal transduction system"/>
    <property type="evidence" value="ECO:0007669"/>
    <property type="project" value="InterPro"/>
</dbReference>
<dbReference type="SMART" id="SM00448">
    <property type="entry name" value="REC"/>
    <property type="match status" value="1"/>
</dbReference>
<evidence type="ECO:0000313" key="4">
    <source>
        <dbReference type="Proteomes" id="UP000077013"/>
    </source>
</evidence>
<dbReference type="AlphaFoldDB" id="A0A167K8N6"/>
<dbReference type="RefSeq" id="WP_068588781.1">
    <property type="nucleotide sequence ID" value="NZ_LRXL01000012.1"/>
</dbReference>
<sequence>MKKKLSCVLLIDDDKGINFIHHRVISNANCAEEIVIKKDGKEALKFLKTQVNGACPQPELIFLDINMPKMDGWEFLNEYSKLSNLEKGEIVLLMLTTSLNPDDIKQAEDNSNVDDFINKPLTPAMLQIILKKHFAEFF</sequence>
<dbReference type="STRING" id="1763537.ULVI_01405"/>
<feature type="modified residue" description="4-aspartylphosphate" evidence="1">
    <location>
        <position position="64"/>
    </location>
</feature>
<gene>
    <name evidence="3" type="ORF">ULVI_01405</name>
</gene>
<keyword evidence="3" id="KW-0808">Transferase</keyword>
<dbReference type="SUPFAM" id="SSF52172">
    <property type="entry name" value="CheY-like"/>
    <property type="match status" value="1"/>
</dbReference>
<name>A0A167K8N6_9FLAO</name>
<dbReference type="InterPro" id="IPR052893">
    <property type="entry name" value="TCS_response_regulator"/>
</dbReference>
<dbReference type="PANTHER" id="PTHR44520:SF2">
    <property type="entry name" value="RESPONSE REGULATOR RCP1"/>
    <property type="match status" value="1"/>
</dbReference>
<protein>
    <submittedName>
        <fullName evidence="3">Histidine kinase</fullName>
    </submittedName>
</protein>
<dbReference type="InterPro" id="IPR001789">
    <property type="entry name" value="Sig_transdc_resp-reg_receiver"/>
</dbReference>
<organism evidence="3 4">
    <name type="scientific">Cochleicola gelatinilyticus</name>
    <dbReference type="NCBI Taxonomy" id="1763537"/>
    <lineage>
        <taxon>Bacteria</taxon>
        <taxon>Pseudomonadati</taxon>
        <taxon>Bacteroidota</taxon>
        <taxon>Flavobacteriia</taxon>
        <taxon>Flavobacteriales</taxon>
        <taxon>Flavobacteriaceae</taxon>
        <taxon>Cochleicola</taxon>
    </lineage>
</organism>
<dbReference type="EMBL" id="LRXL01000012">
    <property type="protein sequence ID" value="OAB81503.1"/>
    <property type="molecule type" value="Genomic_DNA"/>
</dbReference>
<dbReference type="InterPro" id="IPR011006">
    <property type="entry name" value="CheY-like_superfamily"/>
</dbReference>
<accession>A0A167K8N6</accession>
<keyword evidence="1" id="KW-0597">Phosphoprotein</keyword>
<evidence type="ECO:0000259" key="2">
    <source>
        <dbReference type="PROSITE" id="PS50110"/>
    </source>
</evidence>
<proteinExistence type="predicted"/>